<comment type="caution">
    <text evidence="2">The sequence shown here is derived from an EMBL/GenBank/DDBJ whole genome shotgun (WGS) entry which is preliminary data.</text>
</comment>
<reference evidence="2" key="1">
    <citation type="submission" date="2019-07" db="EMBL/GenBank/DDBJ databases">
        <authorList>
            <person name="Palmer J.M."/>
        </authorList>
    </citation>
    <scope>NUCLEOTIDE SEQUENCE</scope>
    <source>
        <strain evidence="2">PC9</strain>
    </source>
</reference>
<name>A0A8H7DNU3_PLEOS</name>
<organism evidence="2 3">
    <name type="scientific">Pleurotus ostreatus</name>
    <name type="common">Oyster mushroom</name>
    <name type="synonym">White-rot fungus</name>
    <dbReference type="NCBI Taxonomy" id="5322"/>
    <lineage>
        <taxon>Eukaryota</taxon>
        <taxon>Fungi</taxon>
        <taxon>Dikarya</taxon>
        <taxon>Basidiomycota</taxon>
        <taxon>Agaricomycotina</taxon>
        <taxon>Agaricomycetes</taxon>
        <taxon>Agaricomycetidae</taxon>
        <taxon>Agaricales</taxon>
        <taxon>Pleurotineae</taxon>
        <taxon>Pleurotaceae</taxon>
        <taxon>Pleurotus</taxon>
    </lineage>
</organism>
<keyword evidence="1" id="KW-0472">Membrane</keyword>
<evidence type="ECO:0000313" key="3">
    <source>
        <dbReference type="Proteomes" id="UP000623687"/>
    </source>
</evidence>
<feature type="transmembrane region" description="Helical" evidence="1">
    <location>
        <begin position="20"/>
        <end position="42"/>
    </location>
</feature>
<protein>
    <submittedName>
        <fullName evidence="2">Uncharacterized protein</fullName>
    </submittedName>
</protein>
<accession>A0A8H7DNU3</accession>
<dbReference type="GeneID" id="59380779"/>
<keyword evidence="3" id="KW-1185">Reference proteome</keyword>
<evidence type="ECO:0000256" key="1">
    <source>
        <dbReference type="SAM" id="Phobius"/>
    </source>
</evidence>
<dbReference type="RefSeq" id="XP_036627834.1">
    <property type="nucleotide sequence ID" value="XM_036780451.1"/>
</dbReference>
<dbReference type="OrthoDB" id="3268838at2759"/>
<dbReference type="Proteomes" id="UP000623687">
    <property type="component" value="Unassembled WGS sequence"/>
</dbReference>
<dbReference type="VEuPathDB" id="FungiDB:PC9H_010961"/>
<gene>
    <name evidence="2" type="ORF">PC9H_010961</name>
</gene>
<dbReference type="EMBL" id="JACETU010000008">
    <property type="protein sequence ID" value="KAF7422802.1"/>
    <property type="molecule type" value="Genomic_DNA"/>
</dbReference>
<keyword evidence="1" id="KW-1133">Transmembrane helix</keyword>
<proteinExistence type="predicted"/>
<sequence>MGSCKAGLAADGMHTVPSRVFFGMGVYTLCKVFFMAGIPIHISIQDFCQSPSRVARLCLALWEYTRKSHDNLWLDILKPALVDNILAPTRRQREQYGHWLMVYGKTRTLVPRRMAKLIVKHEANDVNGKGDIFEPGYLNIALQEHPYLGYLVFGESAWTHLGGSVGGGDPLSSLFNKHNMLDAKSHINPEYYDSIVPYNVMDKTRPQKQTYLYYQAYKTGRKQLWMIAKIPSSHVESFNLNTGVERKTHLFSKIVKKSASVAIGPLEYCGNGHIIMTTHQKKRVFVVQGDPSLLNTNFKRYIQGIYRCHRPVLTPP</sequence>
<keyword evidence="1" id="KW-0812">Transmembrane</keyword>
<dbReference type="AlphaFoldDB" id="A0A8H7DNU3"/>
<evidence type="ECO:0000313" key="2">
    <source>
        <dbReference type="EMBL" id="KAF7422802.1"/>
    </source>
</evidence>